<keyword evidence="1" id="KW-0812">Transmembrane</keyword>
<gene>
    <name evidence="2" type="ORF">CRE_24821</name>
</gene>
<evidence type="ECO:0000313" key="2">
    <source>
        <dbReference type="EMBL" id="EFO98335.1"/>
    </source>
</evidence>
<protein>
    <submittedName>
        <fullName evidence="2">Uncharacterized protein</fullName>
    </submittedName>
</protein>
<dbReference type="EMBL" id="DS268682">
    <property type="protein sequence ID" value="EFO98335.1"/>
    <property type="molecule type" value="Genomic_DNA"/>
</dbReference>
<keyword evidence="1" id="KW-0472">Membrane</keyword>
<feature type="transmembrane region" description="Helical" evidence="1">
    <location>
        <begin position="12"/>
        <end position="32"/>
    </location>
</feature>
<accession>E3NHP2</accession>
<evidence type="ECO:0000313" key="3">
    <source>
        <dbReference type="Proteomes" id="UP000008281"/>
    </source>
</evidence>
<dbReference type="HOGENOM" id="CLU_3368970_0_0_1"/>
<proteinExistence type="predicted"/>
<name>E3NHP2_CAERE</name>
<sequence length="35" mass="4111">MSDNQKQVSTQSGTSGVVLIIFELLIWIWLWVWTM</sequence>
<reference evidence="2" key="1">
    <citation type="submission" date="2007-07" db="EMBL/GenBank/DDBJ databases">
        <title>PCAP assembly of the Caenorhabditis remanei genome.</title>
        <authorList>
            <consortium name="The Caenorhabditis remanei Sequencing Consortium"/>
            <person name="Wilson R.K."/>
        </authorList>
    </citation>
    <scope>NUCLEOTIDE SEQUENCE [LARGE SCALE GENOMIC DNA]</scope>
    <source>
        <strain evidence="2">PB4641</strain>
    </source>
</reference>
<evidence type="ECO:0000256" key="1">
    <source>
        <dbReference type="SAM" id="Phobius"/>
    </source>
</evidence>
<keyword evidence="1" id="KW-1133">Transmembrane helix</keyword>
<dbReference type="InParanoid" id="E3NHP2"/>
<dbReference type="Proteomes" id="UP000008281">
    <property type="component" value="Unassembled WGS sequence"/>
</dbReference>
<dbReference type="AlphaFoldDB" id="E3NHP2"/>
<organism evidence="3">
    <name type="scientific">Caenorhabditis remanei</name>
    <name type="common">Caenorhabditis vulgaris</name>
    <dbReference type="NCBI Taxonomy" id="31234"/>
    <lineage>
        <taxon>Eukaryota</taxon>
        <taxon>Metazoa</taxon>
        <taxon>Ecdysozoa</taxon>
        <taxon>Nematoda</taxon>
        <taxon>Chromadorea</taxon>
        <taxon>Rhabditida</taxon>
        <taxon>Rhabditina</taxon>
        <taxon>Rhabditomorpha</taxon>
        <taxon>Rhabditoidea</taxon>
        <taxon>Rhabditidae</taxon>
        <taxon>Peloderinae</taxon>
        <taxon>Caenorhabditis</taxon>
    </lineage>
</organism>
<keyword evidence="3" id="KW-1185">Reference proteome</keyword>